<reference evidence="11 12" key="1">
    <citation type="submission" date="2019-06" db="EMBL/GenBank/DDBJ databases">
        <title>Sequencing the genomes of 1000 actinobacteria strains.</title>
        <authorList>
            <person name="Klenk H.-P."/>
        </authorList>
    </citation>
    <scope>NUCLEOTIDE SEQUENCE [LARGE SCALE GENOMIC DNA]</scope>
    <source>
        <strain evidence="11 12">DSM 18607</strain>
    </source>
</reference>
<dbReference type="InterPro" id="IPR015375">
    <property type="entry name" value="NADH_PPase-like_N"/>
</dbReference>
<evidence type="ECO:0000313" key="11">
    <source>
        <dbReference type="EMBL" id="TQJ07326.1"/>
    </source>
</evidence>
<dbReference type="PANTHER" id="PTHR42904">
    <property type="entry name" value="NUDIX HYDROLASE, NUDC SUBFAMILY"/>
    <property type="match status" value="1"/>
</dbReference>
<dbReference type="Pfam" id="PF09297">
    <property type="entry name" value="Zn_ribbon_NUD"/>
    <property type="match status" value="1"/>
</dbReference>
<dbReference type="InterPro" id="IPR050241">
    <property type="entry name" value="NAD-cap_RNA_hydrolase_NudC"/>
</dbReference>
<dbReference type="GO" id="GO:0035529">
    <property type="term" value="F:NADH pyrophosphatase activity"/>
    <property type="evidence" value="ECO:0007669"/>
    <property type="project" value="TreeGrafter"/>
</dbReference>
<dbReference type="PROSITE" id="PS00893">
    <property type="entry name" value="NUDIX_BOX"/>
    <property type="match status" value="1"/>
</dbReference>
<dbReference type="InterPro" id="IPR015376">
    <property type="entry name" value="Znr_NADH_PPase"/>
</dbReference>
<keyword evidence="5" id="KW-0479">Metal-binding</keyword>
<evidence type="ECO:0000259" key="10">
    <source>
        <dbReference type="PROSITE" id="PS51462"/>
    </source>
</evidence>
<sequence>MALANDVLTDLALSRGTLDRAAHRRADDGLLPRLLGDPATRVAVISADQRIALEDDPTSPTGRGLAYRAPVDADRAAGTLAVFLGEEGGTSYVAVVDPQPRAEDGWPTLRDAGLTLAPRDAGVFTTAQALANWHRAHPHCPRCGARTEPHSAGWVRRCTADGSEHYPRTDPAVIMGVLDDDERLLVGRSPAWPEGRFSVLAGFVEPGESFEAAVAREVREEVGIDVDEVTYLGNQPWPFPCSGMIGFSAHARSTELTLDPVEMAEARWFSRQQYVDALVTGELRVPGGISIAQRIIEHWLGARIEDAVAAAGAAWRRVEW</sequence>
<comment type="similarity">
    <text evidence="3">Belongs to the Nudix hydrolase family. NudC subfamily.</text>
</comment>
<evidence type="ECO:0000313" key="12">
    <source>
        <dbReference type="Proteomes" id="UP000317893"/>
    </source>
</evidence>
<dbReference type="Proteomes" id="UP000317893">
    <property type="component" value="Unassembled WGS sequence"/>
</dbReference>
<dbReference type="AlphaFoldDB" id="A0A542DW88"/>
<name>A0A542DW88_9MICO</name>
<dbReference type="Pfam" id="PF00293">
    <property type="entry name" value="NUDIX"/>
    <property type="match status" value="1"/>
</dbReference>
<dbReference type="InterPro" id="IPR000086">
    <property type="entry name" value="NUDIX_hydrolase_dom"/>
</dbReference>
<dbReference type="GO" id="GO:0019677">
    <property type="term" value="P:NAD+ catabolic process"/>
    <property type="evidence" value="ECO:0007669"/>
    <property type="project" value="TreeGrafter"/>
</dbReference>
<keyword evidence="12" id="KW-1185">Reference proteome</keyword>
<dbReference type="PROSITE" id="PS51462">
    <property type="entry name" value="NUDIX"/>
    <property type="match status" value="1"/>
</dbReference>
<dbReference type="Gene3D" id="3.90.79.10">
    <property type="entry name" value="Nucleoside Triphosphate Pyrophosphohydrolase"/>
    <property type="match status" value="1"/>
</dbReference>
<dbReference type="EMBL" id="VFMN01000001">
    <property type="protein sequence ID" value="TQJ07326.1"/>
    <property type="molecule type" value="Genomic_DNA"/>
</dbReference>
<dbReference type="RefSeq" id="WP_141846272.1">
    <property type="nucleotide sequence ID" value="NZ_BAAAPR010000006.1"/>
</dbReference>
<dbReference type="InterPro" id="IPR020084">
    <property type="entry name" value="NUDIX_hydrolase_CS"/>
</dbReference>
<evidence type="ECO:0000256" key="6">
    <source>
        <dbReference type="ARBA" id="ARBA00022801"/>
    </source>
</evidence>
<dbReference type="Pfam" id="PF09296">
    <property type="entry name" value="NUDIX-like"/>
    <property type="match status" value="1"/>
</dbReference>
<proteinExistence type="inferred from homology"/>
<evidence type="ECO:0000256" key="8">
    <source>
        <dbReference type="ARBA" id="ARBA00023027"/>
    </source>
</evidence>
<dbReference type="OrthoDB" id="9791656at2"/>
<dbReference type="GO" id="GO:0006742">
    <property type="term" value="P:NADP+ catabolic process"/>
    <property type="evidence" value="ECO:0007669"/>
    <property type="project" value="TreeGrafter"/>
</dbReference>
<feature type="domain" description="Nudix hydrolase" evidence="10">
    <location>
        <begin position="167"/>
        <end position="297"/>
    </location>
</feature>
<dbReference type="Gene3D" id="3.90.79.20">
    <property type="match status" value="1"/>
</dbReference>
<dbReference type="SUPFAM" id="SSF55811">
    <property type="entry name" value="Nudix"/>
    <property type="match status" value="1"/>
</dbReference>
<comment type="cofactor">
    <cofactor evidence="1">
        <name>Mg(2+)</name>
        <dbReference type="ChEBI" id="CHEBI:18420"/>
    </cofactor>
</comment>
<protein>
    <recommendedName>
        <fullName evidence="4">NAD(+) diphosphatase</fullName>
        <ecNumber evidence="4">3.6.1.22</ecNumber>
    </recommendedName>
</protein>
<keyword evidence="6" id="KW-0378">Hydrolase</keyword>
<dbReference type="CDD" id="cd03429">
    <property type="entry name" value="NUDIX_NADH_pyrophosphatase_Nudt13"/>
    <property type="match status" value="1"/>
</dbReference>
<evidence type="ECO:0000256" key="2">
    <source>
        <dbReference type="ARBA" id="ARBA00001947"/>
    </source>
</evidence>
<gene>
    <name evidence="11" type="ORF">FB458_0386</name>
</gene>
<evidence type="ECO:0000256" key="1">
    <source>
        <dbReference type="ARBA" id="ARBA00001946"/>
    </source>
</evidence>
<dbReference type="GO" id="GO:0005829">
    <property type="term" value="C:cytosol"/>
    <property type="evidence" value="ECO:0007669"/>
    <property type="project" value="TreeGrafter"/>
</dbReference>
<evidence type="ECO:0000256" key="5">
    <source>
        <dbReference type="ARBA" id="ARBA00022723"/>
    </source>
</evidence>
<evidence type="ECO:0000256" key="4">
    <source>
        <dbReference type="ARBA" id="ARBA00012381"/>
    </source>
</evidence>
<organism evidence="11 12">
    <name type="scientific">Lapillicoccus jejuensis</name>
    <dbReference type="NCBI Taxonomy" id="402171"/>
    <lineage>
        <taxon>Bacteria</taxon>
        <taxon>Bacillati</taxon>
        <taxon>Actinomycetota</taxon>
        <taxon>Actinomycetes</taxon>
        <taxon>Micrococcales</taxon>
        <taxon>Intrasporangiaceae</taxon>
        <taxon>Lapillicoccus</taxon>
    </lineage>
</organism>
<comment type="cofactor">
    <cofactor evidence="2">
        <name>Zn(2+)</name>
        <dbReference type="ChEBI" id="CHEBI:29105"/>
    </cofactor>
</comment>
<evidence type="ECO:0000256" key="9">
    <source>
        <dbReference type="ARBA" id="ARBA00023679"/>
    </source>
</evidence>
<accession>A0A542DW88</accession>
<dbReference type="NCBIfam" id="NF001299">
    <property type="entry name" value="PRK00241.1"/>
    <property type="match status" value="1"/>
</dbReference>
<keyword evidence="7" id="KW-0460">Magnesium</keyword>
<evidence type="ECO:0000256" key="7">
    <source>
        <dbReference type="ARBA" id="ARBA00022842"/>
    </source>
</evidence>
<dbReference type="InterPro" id="IPR049734">
    <property type="entry name" value="NudC-like_C"/>
</dbReference>
<keyword evidence="8" id="KW-0520">NAD</keyword>
<comment type="caution">
    <text evidence="11">The sequence shown here is derived from an EMBL/GenBank/DDBJ whole genome shotgun (WGS) entry which is preliminary data.</text>
</comment>
<dbReference type="GO" id="GO:0046872">
    <property type="term" value="F:metal ion binding"/>
    <property type="evidence" value="ECO:0007669"/>
    <property type="project" value="UniProtKB-KW"/>
</dbReference>
<dbReference type="InterPro" id="IPR015797">
    <property type="entry name" value="NUDIX_hydrolase-like_dom_sf"/>
</dbReference>
<dbReference type="EC" id="3.6.1.22" evidence="4"/>
<evidence type="ECO:0000256" key="3">
    <source>
        <dbReference type="ARBA" id="ARBA00009595"/>
    </source>
</evidence>
<comment type="catalytic activity">
    <reaction evidence="9">
        <text>a 5'-end NAD(+)-phospho-ribonucleoside in mRNA + H2O = a 5'-end phospho-adenosine-phospho-ribonucleoside in mRNA + beta-nicotinamide D-ribonucleotide + 2 H(+)</text>
        <dbReference type="Rhea" id="RHEA:60876"/>
        <dbReference type="Rhea" id="RHEA-COMP:15698"/>
        <dbReference type="Rhea" id="RHEA-COMP:15719"/>
        <dbReference type="ChEBI" id="CHEBI:14649"/>
        <dbReference type="ChEBI" id="CHEBI:15377"/>
        <dbReference type="ChEBI" id="CHEBI:15378"/>
        <dbReference type="ChEBI" id="CHEBI:144029"/>
        <dbReference type="ChEBI" id="CHEBI:144051"/>
    </reaction>
    <physiologicalReaction direction="left-to-right" evidence="9">
        <dbReference type="Rhea" id="RHEA:60877"/>
    </physiologicalReaction>
</comment>
<dbReference type="PANTHER" id="PTHR42904:SF6">
    <property type="entry name" value="NAD-CAPPED RNA HYDROLASE NUDT12"/>
    <property type="match status" value="1"/>
</dbReference>